<comment type="caution">
    <text evidence="5">The sequence shown here is derived from an EMBL/GenBank/DDBJ whole genome shotgun (WGS) entry which is preliminary data.</text>
</comment>
<dbReference type="AlphaFoldDB" id="A0A6L2MVH5"/>
<feature type="coiled-coil region" evidence="1">
    <location>
        <begin position="600"/>
        <end position="634"/>
    </location>
</feature>
<evidence type="ECO:0000313" key="5">
    <source>
        <dbReference type="EMBL" id="GEU76772.1"/>
    </source>
</evidence>
<dbReference type="InterPro" id="IPR054722">
    <property type="entry name" value="PolX-like_BBD"/>
</dbReference>
<feature type="region of interest" description="Disordered" evidence="2">
    <location>
        <begin position="786"/>
        <end position="806"/>
    </location>
</feature>
<feature type="region of interest" description="Disordered" evidence="2">
    <location>
        <begin position="1"/>
        <end position="21"/>
    </location>
</feature>
<name>A0A6L2MVH5_TANCI</name>
<reference evidence="5" key="1">
    <citation type="journal article" date="2019" name="Sci. Rep.">
        <title>Draft genome of Tanacetum cinerariifolium, the natural source of mosquito coil.</title>
        <authorList>
            <person name="Yamashiro T."/>
            <person name="Shiraishi A."/>
            <person name="Satake H."/>
            <person name="Nakayama K."/>
        </authorList>
    </citation>
    <scope>NUCLEOTIDE SEQUENCE</scope>
</reference>
<keyword evidence="1" id="KW-0175">Coiled coil</keyword>
<feature type="domain" description="Retrovirus-related Pol polyprotein from transposon TNT 1-94-like beta-barrel" evidence="4">
    <location>
        <begin position="724"/>
        <end position="787"/>
    </location>
</feature>
<organism evidence="5">
    <name type="scientific">Tanacetum cinerariifolium</name>
    <name type="common">Dalmatian daisy</name>
    <name type="synonym">Chrysanthemum cinerariifolium</name>
    <dbReference type="NCBI Taxonomy" id="118510"/>
    <lineage>
        <taxon>Eukaryota</taxon>
        <taxon>Viridiplantae</taxon>
        <taxon>Streptophyta</taxon>
        <taxon>Embryophyta</taxon>
        <taxon>Tracheophyta</taxon>
        <taxon>Spermatophyta</taxon>
        <taxon>Magnoliopsida</taxon>
        <taxon>eudicotyledons</taxon>
        <taxon>Gunneridae</taxon>
        <taxon>Pentapetalae</taxon>
        <taxon>asterids</taxon>
        <taxon>campanulids</taxon>
        <taxon>Asterales</taxon>
        <taxon>Asteraceae</taxon>
        <taxon>Asteroideae</taxon>
        <taxon>Anthemideae</taxon>
        <taxon>Anthemidinae</taxon>
        <taxon>Tanacetum</taxon>
    </lineage>
</organism>
<dbReference type="Pfam" id="PF22936">
    <property type="entry name" value="Pol_BBD"/>
    <property type="match status" value="1"/>
</dbReference>
<feature type="transmembrane region" description="Helical" evidence="3">
    <location>
        <begin position="160"/>
        <end position="178"/>
    </location>
</feature>
<dbReference type="Pfam" id="PF14223">
    <property type="entry name" value="Retrotran_gag_2"/>
    <property type="match status" value="1"/>
</dbReference>
<protein>
    <recommendedName>
        <fullName evidence="4">Retrovirus-related Pol polyprotein from transposon TNT 1-94-like beta-barrel domain-containing protein</fullName>
    </recommendedName>
</protein>
<feature type="compositionally biased region" description="Basic and acidic residues" evidence="2">
    <location>
        <begin position="1"/>
        <end position="15"/>
    </location>
</feature>
<keyword evidence="3" id="KW-1133">Transmembrane helix</keyword>
<evidence type="ECO:0000256" key="3">
    <source>
        <dbReference type="SAM" id="Phobius"/>
    </source>
</evidence>
<feature type="coiled-coil region" evidence="1">
    <location>
        <begin position="969"/>
        <end position="996"/>
    </location>
</feature>
<dbReference type="EMBL" id="BKCJ010007342">
    <property type="protein sequence ID" value="GEU76772.1"/>
    <property type="molecule type" value="Genomic_DNA"/>
</dbReference>
<sequence length="1118" mass="126765">MYKSDKVKGSRDRNSLEFQDATNSGQKKAMVFYQMDIEEVSDRFVASCFVNGLEAYYGEINLKVEENMISNEYAVKLGLEHEVKRGNKVVKKELIVALRGEFYFVKFIINLKEDDVKPGVIFRRSFLRMNKVITDFRARSVTIYPDIDPFLEKPKEKKRAIMIGTICLILTLMIYHCWVKKDFHNSCAEWEKITVIKSGQWKTLTFSIKILEGQVNENALADTGSDINTMPYRIYETLGRKDMKKFDKGITMMNHTQEDAMGILLNVILNGDSPTPTTVVDGVVQAVAPTTAKQRLAKKNELKTRCTLLMALPDKHQLKFNTHKDAKYLMEAINKRFSGNKETKKVQKTLLKQQYENFNGLSSKSLNQIHDRLQKLISQLEILDESLSQEDINLKFLRSLLIECNTNESVSAVTSVSVASTKVLVYALPNVDNLSDGVIYSFFASQSNSPQLDNDDLKQIDADDLEEMDLKWQMAMLTMRARRMLQLPQAKAFCKGVQVDEEPTNYALMAFTSSSFTSSSGSDSEVAPCSKACSKAYATLQSHYDKLTNDLRKSQFDFISYKTGLESVKARLVVYQQNENVFKEDIKLLKLDVMLRDNALVELRKKFEKVENERDELKLKLENFQTSLQNLSKLLASQITNKTGLGYDNQVFNSTVFDCDKLISSESDVSMPTSPVRDSLVLLSPTKTCLSPIGLLSLSLKIGSLTQKMNMRGNPQYALKDKGVMDTGCSRHMTGNISYLFDFEEINGGYVAFGGNPKGGMITGKGKIKIGKLDFDDVYFVKELRPSHSSSSTSPSRKRSRSLATSIPLSSPVPRALYSARVDLLPSPKRIKSPESATDLEGCSEDSFKPYVPRVVGLGVDIEDESFKPSRAKGIDARIVVEVVDRDEVETGARGPVKVRADRVTHPVIADDILKPAQEGVIEVTYETLGGLVQRFRDYTVEIPVHRVQAIESIHRDQGYGIVATGQQSADMIERIRELERDNKRLRDMMDVESQRVTQFRRRELRVQMKLRQIRHFRFYDRMRIARLEACARRKMPNTRYGASRTRRGVNEQIDHLMAEALGARDAAKNLKPLMGERGVVRLTRWFEKMETVSHISNCLEKYQVKYSACTLLNNALT</sequence>
<evidence type="ECO:0000256" key="2">
    <source>
        <dbReference type="SAM" id="MobiDB-lite"/>
    </source>
</evidence>
<proteinExistence type="predicted"/>
<gene>
    <name evidence="5" type="ORF">Tci_048750</name>
</gene>
<keyword evidence="3" id="KW-0472">Membrane</keyword>
<evidence type="ECO:0000259" key="4">
    <source>
        <dbReference type="Pfam" id="PF22936"/>
    </source>
</evidence>
<accession>A0A6L2MVH5</accession>
<keyword evidence="3" id="KW-0812">Transmembrane</keyword>
<evidence type="ECO:0000256" key="1">
    <source>
        <dbReference type="SAM" id="Coils"/>
    </source>
</evidence>